<dbReference type="KEGG" id="rpe:RPE_4151"/>
<reference evidence="9" key="1">
    <citation type="submission" date="2006-09" db="EMBL/GenBank/DDBJ databases">
        <title>Complete sequence of Rhodopseudomonas palustris BisA53.</title>
        <authorList>
            <consortium name="US DOE Joint Genome Institute"/>
            <person name="Copeland A."/>
            <person name="Lucas S."/>
            <person name="Lapidus A."/>
            <person name="Barry K."/>
            <person name="Detter J.C."/>
            <person name="Glavina del Rio T."/>
            <person name="Hammon N."/>
            <person name="Israni S."/>
            <person name="Dalin E."/>
            <person name="Tice H."/>
            <person name="Pitluck S."/>
            <person name="Chain P."/>
            <person name="Malfatti S."/>
            <person name="Shin M."/>
            <person name="Vergez L."/>
            <person name="Schmutz J."/>
            <person name="Larimer F."/>
            <person name="Land M."/>
            <person name="Hauser L."/>
            <person name="Pelletier D.A."/>
            <person name="Kyrpides N."/>
            <person name="Kim E."/>
            <person name="Harwood C.S."/>
            <person name="Oda Y."/>
            <person name="Richardson P."/>
        </authorList>
    </citation>
    <scope>NUCLEOTIDE SEQUENCE [LARGE SCALE GENOMIC DNA]</scope>
    <source>
        <strain evidence="9">BisA53</strain>
    </source>
</reference>
<dbReference type="GO" id="GO:1990002">
    <property type="term" value="F:methylglyoxal reductase (NADPH) (acetol producing) activity"/>
    <property type="evidence" value="ECO:0007669"/>
    <property type="project" value="TreeGrafter"/>
</dbReference>
<name>Q07J08_RHOP5</name>
<feature type="site" description="Lowers pKa of active site Tyr" evidence="7">
    <location>
        <position position="72"/>
    </location>
</feature>
<comment type="catalytic activity">
    <reaction evidence="4">
        <text>hydroxyacetone + NADP(+) = methylglyoxal + NADPH + H(+)</text>
        <dbReference type="Rhea" id="RHEA:27986"/>
        <dbReference type="ChEBI" id="CHEBI:15378"/>
        <dbReference type="ChEBI" id="CHEBI:17158"/>
        <dbReference type="ChEBI" id="CHEBI:27957"/>
        <dbReference type="ChEBI" id="CHEBI:57783"/>
        <dbReference type="ChEBI" id="CHEBI:58349"/>
    </reaction>
</comment>
<feature type="active site" description="Proton donor" evidence="5">
    <location>
        <position position="47"/>
    </location>
</feature>
<dbReference type="InterPro" id="IPR036812">
    <property type="entry name" value="NAD(P)_OxRdtase_dom_sf"/>
</dbReference>
<dbReference type="PROSITE" id="PS00062">
    <property type="entry name" value="ALDOKETO_REDUCTASE_2"/>
    <property type="match status" value="1"/>
</dbReference>
<evidence type="ECO:0000256" key="6">
    <source>
        <dbReference type="PIRSR" id="PIRSR000097-2"/>
    </source>
</evidence>
<accession>Q07J08</accession>
<dbReference type="PRINTS" id="PR00069">
    <property type="entry name" value="ALDKETRDTASE"/>
</dbReference>
<keyword evidence="3" id="KW-0560">Oxidoreductase</keyword>
<dbReference type="FunFam" id="3.20.20.100:FF:000002">
    <property type="entry name" value="2,5-diketo-D-gluconic acid reductase A"/>
    <property type="match status" value="1"/>
</dbReference>
<organism evidence="9">
    <name type="scientific">Rhodopseudomonas palustris (strain BisA53)</name>
    <dbReference type="NCBI Taxonomy" id="316055"/>
    <lineage>
        <taxon>Bacteria</taxon>
        <taxon>Pseudomonadati</taxon>
        <taxon>Pseudomonadota</taxon>
        <taxon>Alphaproteobacteria</taxon>
        <taxon>Hyphomicrobiales</taxon>
        <taxon>Nitrobacteraceae</taxon>
        <taxon>Rhodopseudomonas</taxon>
    </lineage>
</organism>
<evidence type="ECO:0000256" key="5">
    <source>
        <dbReference type="PIRSR" id="PIRSR000097-1"/>
    </source>
</evidence>
<dbReference type="Gene3D" id="3.20.20.100">
    <property type="entry name" value="NADP-dependent oxidoreductase domain"/>
    <property type="match status" value="1"/>
</dbReference>
<dbReference type="EMBL" id="CP000463">
    <property type="protein sequence ID" value="ABJ08076.1"/>
    <property type="molecule type" value="Genomic_DNA"/>
</dbReference>
<feature type="binding site" evidence="6">
    <location>
        <position position="105"/>
    </location>
    <ligand>
        <name>substrate</name>
    </ligand>
</feature>
<dbReference type="OrthoDB" id="9804790at2"/>
<dbReference type="InterPro" id="IPR020471">
    <property type="entry name" value="AKR"/>
</dbReference>
<dbReference type="PIRSF" id="PIRSF000097">
    <property type="entry name" value="AKR"/>
    <property type="match status" value="1"/>
</dbReference>
<dbReference type="InterPro" id="IPR018170">
    <property type="entry name" value="Aldo/ket_reductase_CS"/>
</dbReference>
<dbReference type="Pfam" id="PF00248">
    <property type="entry name" value="Aldo_ket_red"/>
    <property type="match status" value="1"/>
</dbReference>
<evidence type="ECO:0000256" key="1">
    <source>
        <dbReference type="ARBA" id="ARBA00007905"/>
    </source>
</evidence>
<comment type="similarity">
    <text evidence="1">Belongs to the aldo/keto reductase family.</text>
</comment>
<proteinExistence type="inferred from homology"/>
<dbReference type="STRING" id="316055.RPE_4151"/>
<dbReference type="GO" id="GO:0051596">
    <property type="term" value="P:methylglyoxal catabolic process"/>
    <property type="evidence" value="ECO:0007669"/>
    <property type="project" value="TreeGrafter"/>
</dbReference>
<evidence type="ECO:0000256" key="2">
    <source>
        <dbReference type="ARBA" id="ARBA00022857"/>
    </source>
</evidence>
<gene>
    <name evidence="9" type="ordered locus">RPE_4151</name>
</gene>
<evidence type="ECO:0000256" key="7">
    <source>
        <dbReference type="PIRSR" id="PIRSR000097-3"/>
    </source>
</evidence>
<dbReference type="InterPro" id="IPR023210">
    <property type="entry name" value="NADP_OxRdtase_dom"/>
</dbReference>
<feature type="domain" description="NADP-dependent oxidoreductase" evidence="8">
    <location>
        <begin position="13"/>
        <end position="255"/>
    </location>
</feature>
<evidence type="ECO:0000256" key="4">
    <source>
        <dbReference type="ARBA" id="ARBA00049445"/>
    </source>
</evidence>
<dbReference type="SUPFAM" id="SSF51430">
    <property type="entry name" value="NAD(P)-linked oxidoreductase"/>
    <property type="match status" value="1"/>
</dbReference>
<dbReference type="PANTHER" id="PTHR43827">
    <property type="entry name" value="2,5-DIKETO-D-GLUCONIC ACID REDUCTASE"/>
    <property type="match status" value="1"/>
</dbReference>
<dbReference type="HOGENOM" id="CLU_023205_0_1_5"/>
<dbReference type="AlphaFoldDB" id="Q07J08"/>
<evidence type="ECO:0000256" key="3">
    <source>
        <dbReference type="ARBA" id="ARBA00023002"/>
    </source>
</evidence>
<dbReference type="eggNOG" id="COG0656">
    <property type="taxonomic scope" value="Bacteria"/>
</dbReference>
<evidence type="ECO:0000259" key="8">
    <source>
        <dbReference type="Pfam" id="PF00248"/>
    </source>
</evidence>
<dbReference type="PANTHER" id="PTHR43827:SF3">
    <property type="entry name" value="NADP-DEPENDENT OXIDOREDUCTASE DOMAIN-CONTAINING PROTEIN"/>
    <property type="match status" value="1"/>
</dbReference>
<evidence type="ECO:0000313" key="9">
    <source>
        <dbReference type="EMBL" id="ABJ08076.1"/>
    </source>
</evidence>
<sequence length="273" mass="29453">MDAITTQGLKVPKLGLGTFRLQGDDCRAAVSTALAMGYRHIDTAEMYANEDEVGDAVAASGVPRGELHLTTKVWWQNLAPDALRRAFDTSLAKLKTPYVDFYLIHWPAPDMDLAAALETLLQIKAQGGARAIGVCNFPVVLLKQAVEEIGAPIACNQVEYHVLLGQDKLKAYCAAQHIPLTAYAPLAQGRLASYPQLQAIADKHGATAAQVALAWLLQQDGVMAIPKSKSEASQRSNLAALDVKLDDADRAVIAALPKDQRFVNPGFAPQWDE</sequence>
<dbReference type="PROSITE" id="PS00798">
    <property type="entry name" value="ALDOKETO_REDUCTASE_1"/>
    <property type="match status" value="1"/>
</dbReference>
<protein>
    <submittedName>
        <fullName evidence="9">Aldo/keto reductase</fullName>
    </submittedName>
</protein>
<keyword evidence="2" id="KW-0521">NADP</keyword>